<sequence length="140" mass="14806">MPDPQPPSPEALADTLSACADALHRRLMRALRQPTPDAPLPGISHPVAQALFDSEVQLRQRANLLYLDAAVQAGGHLAPQRQALAELAAKAEQIIACVDRVKDLADLAGELIGAGAAIASGKPEHILSSLEKLKHHIEAL</sequence>
<evidence type="ECO:0000313" key="1">
    <source>
        <dbReference type="EMBL" id="MYM83281.1"/>
    </source>
</evidence>
<proteinExistence type="predicted"/>
<dbReference type="AlphaFoldDB" id="A0A6L8MM19"/>
<protein>
    <submittedName>
        <fullName evidence="1">Uncharacterized protein</fullName>
    </submittedName>
</protein>
<evidence type="ECO:0000313" key="2">
    <source>
        <dbReference type="Proteomes" id="UP000474565"/>
    </source>
</evidence>
<organism evidence="1 2">
    <name type="scientific">Duganella lactea</name>
    <dbReference type="NCBI Taxonomy" id="2692173"/>
    <lineage>
        <taxon>Bacteria</taxon>
        <taxon>Pseudomonadati</taxon>
        <taxon>Pseudomonadota</taxon>
        <taxon>Betaproteobacteria</taxon>
        <taxon>Burkholderiales</taxon>
        <taxon>Oxalobacteraceae</taxon>
        <taxon>Telluria group</taxon>
        <taxon>Duganella</taxon>
    </lineage>
</organism>
<dbReference type="RefSeq" id="WP_161020074.1">
    <property type="nucleotide sequence ID" value="NZ_WWCP01000017.1"/>
</dbReference>
<accession>A0A6L8MM19</accession>
<dbReference type="EMBL" id="WWCP01000017">
    <property type="protein sequence ID" value="MYM83281.1"/>
    <property type="molecule type" value="Genomic_DNA"/>
</dbReference>
<name>A0A6L8MM19_9BURK</name>
<gene>
    <name evidence="1" type="ORF">GTP44_15105</name>
</gene>
<reference evidence="1 2" key="1">
    <citation type="submission" date="2019-12" db="EMBL/GenBank/DDBJ databases">
        <title>Novel species isolated from a subtropical stream in China.</title>
        <authorList>
            <person name="Lu H."/>
        </authorList>
    </citation>
    <scope>NUCLEOTIDE SEQUENCE [LARGE SCALE GENOMIC DNA]</scope>
    <source>
        <strain evidence="1 2">FT50W</strain>
    </source>
</reference>
<comment type="caution">
    <text evidence="1">The sequence shown here is derived from an EMBL/GenBank/DDBJ whole genome shotgun (WGS) entry which is preliminary data.</text>
</comment>
<dbReference type="Proteomes" id="UP000474565">
    <property type="component" value="Unassembled WGS sequence"/>
</dbReference>